<dbReference type="EMBL" id="MEAU01000052">
    <property type="protein sequence ID" value="OJA41154.1"/>
    <property type="molecule type" value="Genomic_DNA"/>
</dbReference>
<dbReference type="RefSeq" id="WP_052686530.1">
    <property type="nucleotide sequence ID" value="NZ_LPED01000048.1"/>
</dbReference>
<accession>A0ABD6PWF3</accession>
<organism evidence="1 2">
    <name type="scientific">Burkholderia ubonensis</name>
    <dbReference type="NCBI Taxonomy" id="101571"/>
    <lineage>
        <taxon>Bacteria</taxon>
        <taxon>Pseudomonadati</taxon>
        <taxon>Pseudomonadota</taxon>
        <taxon>Betaproteobacteria</taxon>
        <taxon>Burkholderiales</taxon>
        <taxon>Burkholderiaceae</taxon>
        <taxon>Burkholderia</taxon>
        <taxon>Burkholderia cepacia complex</taxon>
    </lineage>
</organism>
<proteinExistence type="predicted"/>
<evidence type="ECO:0000313" key="2">
    <source>
        <dbReference type="Proteomes" id="UP000183667"/>
    </source>
</evidence>
<comment type="caution">
    <text evidence="1">The sequence shown here is derived from an EMBL/GenBank/DDBJ whole genome shotgun (WGS) entry which is preliminary data.</text>
</comment>
<dbReference type="AlphaFoldDB" id="A0ABD6PWF3"/>
<dbReference type="Proteomes" id="UP000183667">
    <property type="component" value="Unassembled WGS sequence"/>
</dbReference>
<evidence type="ECO:0000313" key="1">
    <source>
        <dbReference type="EMBL" id="OJA41154.1"/>
    </source>
</evidence>
<gene>
    <name evidence="1" type="ORF">BGV66_27640</name>
</gene>
<reference evidence="2" key="1">
    <citation type="submission" date="2016-08" db="EMBL/GenBank/DDBJ databases">
        <title>Population biology and virulence potential of Burkholderia ubonensis.</title>
        <authorList>
            <person name="Price E.P."/>
            <person name="Currie B.J."/>
            <person name="Wagner D.M."/>
        </authorList>
    </citation>
    <scope>NUCLEOTIDE SEQUENCE [LARGE SCALE GENOMIC DNA]</scope>
    <source>
        <strain evidence="2">MSMB0103</strain>
    </source>
</reference>
<sequence>MLSDNTYFIEEGGEHYFISEDVEDPKVTIKTIKMNPAKPVSFNGMTGYTASGEFFVQVLQDWKNRKKSNYSLKLSCTFLAAGDENKSFRSRFCVPETTEGRKLAESYRKLMMRVMPR</sequence>
<name>A0ABD6PWF3_9BURK</name>
<protein>
    <submittedName>
        <fullName evidence="1">Uncharacterized protein</fullName>
    </submittedName>
</protein>